<dbReference type="Pfam" id="PF07072">
    <property type="entry name" value="ZapD"/>
    <property type="match status" value="1"/>
</dbReference>
<dbReference type="InterPro" id="IPR027462">
    <property type="entry name" value="ZapD_C"/>
</dbReference>
<dbReference type="HAMAP" id="MF_01092">
    <property type="entry name" value="ZapD"/>
    <property type="match status" value="1"/>
</dbReference>
<keyword evidence="3 5" id="KW-0717">Septation</keyword>
<dbReference type="PANTHER" id="PTHR39455">
    <property type="entry name" value="CELL DIVISION PROTEIN ZAPD"/>
    <property type="match status" value="1"/>
</dbReference>
<comment type="subcellular location">
    <subcellularLocation>
        <location evidence="5">Cytoplasm</location>
    </subcellularLocation>
    <text evidence="5">Localizes to mid-cell in an FtsZ-dependent manner.</text>
</comment>
<dbReference type="GO" id="GO:0043093">
    <property type="term" value="P:FtsZ-dependent cytokinesis"/>
    <property type="evidence" value="ECO:0007669"/>
    <property type="project" value="UniProtKB-UniRule"/>
</dbReference>
<dbReference type="NCBIfam" id="NF003656">
    <property type="entry name" value="PRK05287.1-4"/>
    <property type="match status" value="1"/>
</dbReference>
<evidence type="ECO:0000256" key="1">
    <source>
        <dbReference type="ARBA" id="ARBA00022490"/>
    </source>
</evidence>
<dbReference type="RefSeq" id="WP_160797298.1">
    <property type="nucleotide sequence ID" value="NZ_WSSB01000010.1"/>
</dbReference>
<protein>
    <recommendedName>
        <fullName evidence="5">Cell division protein ZapD</fullName>
    </recommendedName>
    <alternativeName>
        <fullName evidence="5">Z ring-associated protein D</fullName>
    </alternativeName>
</protein>
<evidence type="ECO:0000256" key="2">
    <source>
        <dbReference type="ARBA" id="ARBA00022618"/>
    </source>
</evidence>
<dbReference type="GO" id="GO:0032153">
    <property type="term" value="C:cell division site"/>
    <property type="evidence" value="ECO:0007669"/>
    <property type="project" value="TreeGrafter"/>
</dbReference>
<dbReference type="SUPFAM" id="SSF160950">
    <property type="entry name" value="YacF-like"/>
    <property type="match status" value="1"/>
</dbReference>
<dbReference type="PANTHER" id="PTHR39455:SF1">
    <property type="entry name" value="CELL DIVISION PROTEIN ZAPD"/>
    <property type="match status" value="1"/>
</dbReference>
<dbReference type="InterPro" id="IPR036268">
    <property type="entry name" value="ZapD_sf"/>
</dbReference>
<name>A0A845BMV5_9NEIS</name>
<dbReference type="GO" id="GO:0005737">
    <property type="term" value="C:cytoplasm"/>
    <property type="evidence" value="ECO:0007669"/>
    <property type="project" value="UniProtKB-SubCell"/>
</dbReference>
<keyword evidence="2 5" id="KW-0132">Cell division</keyword>
<comment type="function">
    <text evidence="5">Cell division factor that enhances FtsZ-ring assembly. Directly interacts with FtsZ and promotes bundling of FtsZ protofilaments, with a reduction in FtsZ GTPase activity.</text>
</comment>
<dbReference type="Gene3D" id="1.10.3900.10">
    <property type="entry name" value="YacF-like"/>
    <property type="match status" value="1"/>
</dbReference>
<dbReference type="EMBL" id="WSSB01000010">
    <property type="protein sequence ID" value="MXR37599.1"/>
    <property type="molecule type" value="Genomic_DNA"/>
</dbReference>
<gene>
    <name evidence="5 6" type="primary">zapD</name>
    <name evidence="6" type="ORF">GQF02_11480</name>
</gene>
<proteinExistence type="inferred from homology"/>
<evidence type="ECO:0000256" key="3">
    <source>
        <dbReference type="ARBA" id="ARBA00023210"/>
    </source>
</evidence>
<evidence type="ECO:0000256" key="4">
    <source>
        <dbReference type="ARBA" id="ARBA00023306"/>
    </source>
</evidence>
<comment type="subunit">
    <text evidence="5">Interacts with FtsZ.</text>
</comment>
<dbReference type="InterPro" id="IPR009777">
    <property type="entry name" value="ZapD"/>
</dbReference>
<dbReference type="Gene3D" id="2.60.440.10">
    <property type="entry name" value="YacF-like domains"/>
    <property type="match status" value="1"/>
</dbReference>
<comment type="caution">
    <text evidence="6">The sequence shown here is derived from an EMBL/GenBank/DDBJ whole genome shotgun (WGS) entry which is preliminary data.</text>
</comment>
<evidence type="ECO:0000256" key="5">
    <source>
        <dbReference type="HAMAP-Rule" id="MF_01092"/>
    </source>
</evidence>
<dbReference type="AlphaFoldDB" id="A0A845BMV5"/>
<evidence type="ECO:0000313" key="7">
    <source>
        <dbReference type="Proteomes" id="UP000467214"/>
    </source>
</evidence>
<organism evidence="6 7">
    <name type="scientific">Craterilacuibacter sinensis</name>
    <dbReference type="NCBI Taxonomy" id="2686017"/>
    <lineage>
        <taxon>Bacteria</taxon>
        <taxon>Pseudomonadati</taxon>
        <taxon>Pseudomonadota</taxon>
        <taxon>Betaproteobacteria</taxon>
        <taxon>Neisseriales</taxon>
        <taxon>Neisseriaceae</taxon>
        <taxon>Craterilacuibacter</taxon>
    </lineage>
</organism>
<dbReference type="Proteomes" id="UP000467214">
    <property type="component" value="Unassembled WGS sequence"/>
</dbReference>
<reference evidence="6 7" key="1">
    <citation type="submission" date="2019-12" db="EMBL/GenBank/DDBJ databases">
        <title>Neisseriaceae gen. nov. sp. Genome sequencing and assembly.</title>
        <authorList>
            <person name="Liu Z."/>
            <person name="Li A."/>
        </authorList>
    </citation>
    <scope>NUCLEOTIDE SEQUENCE [LARGE SCALE GENOMIC DNA]</scope>
    <source>
        <strain evidence="6 7">B2N2-7</strain>
    </source>
</reference>
<keyword evidence="4 5" id="KW-0131">Cell cycle</keyword>
<sequence>MISFEFPVTERTRALLRLEQLYLRLNFFITREHPFEHHSALLVLFEILEVASRAELKSDLLQELERQRQVLEGLHSNPAIDAVALDTELDRIDHVAGRLLQLTSKFGQHLRENEWLMSIKQRAVIPGGTCSFDLPSYALWQSKSADERRSDIQRWAEPMMPTSEAADILLRLLRDSGKTHAYQARRGAFQQMSGGRVVQLIRVDYPEGLNVLPELSANKYAINLRFVQTGTGEARARQSEQDIDFSMTYCKF</sequence>
<evidence type="ECO:0000313" key="6">
    <source>
        <dbReference type="EMBL" id="MXR37599.1"/>
    </source>
</evidence>
<dbReference type="GO" id="GO:0000917">
    <property type="term" value="P:division septum assembly"/>
    <property type="evidence" value="ECO:0007669"/>
    <property type="project" value="UniProtKB-KW"/>
</dbReference>
<comment type="similarity">
    <text evidence="5">Belongs to the ZapD family.</text>
</comment>
<keyword evidence="7" id="KW-1185">Reference proteome</keyword>
<accession>A0A845BMV5</accession>
<keyword evidence="1 5" id="KW-0963">Cytoplasm</keyword>